<evidence type="ECO:0000313" key="3">
    <source>
        <dbReference type="Proteomes" id="UP000324241"/>
    </source>
</evidence>
<reference evidence="2 3" key="1">
    <citation type="submission" date="2019-08" db="EMBL/GenBank/DDBJ databases">
        <title>The genome sequence of a newly discovered highly antifungal drug resistant Aspergillus species, Aspergillus tanneri NIH 1004.</title>
        <authorList>
            <person name="Mounaud S."/>
            <person name="Singh I."/>
            <person name="Joardar V."/>
            <person name="Pakala S."/>
            <person name="Pakala S."/>
            <person name="Venepally P."/>
            <person name="Chung J.K."/>
            <person name="Losada L."/>
            <person name="Nierman W.C."/>
        </authorList>
    </citation>
    <scope>NUCLEOTIDE SEQUENCE [LARGE SCALE GENOMIC DNA]</scope>
    <source>
        <strain evidence="2 3">NIH1004</strain>
    </source>
</reference>
<sequence length="96" mass="10884">MDRKANQHPAVERSRLDYPDTESHKDIRILTVGTKRLGSTECDNEGMGIDASSDEAKPRGVNDNLYQTGFSGFFDFRDVQLHKVLVSWAERVERGD</sequence>
<name>A0A5M9N9R5_9EURO</name>
<protein>
    <submittedName>
        <fullName evidence="2">Uncharacterized protein</fullName>
    </submittedName>
</protein>
<dbReference type="RefSeq" id="XP_033430668.1">
    <property type="nucleotide sequence ID" value="XM_033564911.1"/>
</dbReference>
<gene>
    <name evidence="2" type="ORF">ATNIH1004_000188</name>
</gene>
<dbReference type="Proteomes" id="UP000324241">
    <property type="component" value="Unassembled WGS sequence"/>
</dbReference>
<dbReference type="GeneID" id="54322890"/>
<dbReference type="EMBL" id="QUQM01000002">
    <property type="protein sequence ID" value="KAA8651307.1"/>
    <property type="molecule type" value="Genomic_DNA"/>
</dbReference>
<accession>A0A5M9N9R5</accession>
<proteinExistence type="predicted"/>
<feature type="region of interest" description="Disordered" evidence="1">
    <location>
        <begin position="40"/>
        <end position="60"/>
    </location>
</feature>
<evidence type="ECO:0000313" key="2">
    <source>
        <dbReference type="EMBL" id="KAA8651307.1"/>
    </source>
</evidence>
<comment type="caution">
    <text evidence="2">The sequence shown here is derived from an EMBL/GenBank/DDBJ whole genome shotgun (WGS) entry which is preliminary data.</text>
</comment>
<dbReference type="OrthoDB" id="3029470at2759"/>
<organism evidence="2 3">
    <name type="scientific">Aspergillus tanneri</name>
    <dbReference type="NCBI Taxonomy" id="1220188"/>
    <lineage>
        <taxon>Eukaryota</taxon>
        <taxon>Fungi</taxon>
        <taxon>Dikarya</taxon>
        <taxon>Ascomycota</taxon>
        <taxon>Pezizomycotina</taxon>
        <taxon>Eurotiomycetes</taxon>
        <taxon>Eurotiomycetidae</taxon>
        <taxon>Eurotiales</taxon>
        <taxon>Aspergillaceae</taxon>
        <taxon>Aspergillus</taxon>
        <taxon>Aspergillus subgen. Circumdati</taxon>
    </lineage>
</organism>
<evidence type="ECO:0000256" key="1">
    <source>
        <dbReference type="SAM" id="MobiDB-lite"/>
    </source>
</evidence>
<dbReference type="AlphaFoldDB" id="A0A5M9N9R5"/>